<dbReference type="FunFam" id="3.40.1190.20:FF:000003">
    <property type="entry name" value="Phosphomethylpyrimidine kinase ThiD"/>
    <property type="match status" value="1"/>
</dbReference>
<dbReference type="PANTHER" id="PTHR20858:SF17">
    <property type="entry name" value="HYDROXYMETHYLPYRIMIDINE_PHOSPHOMETHYLPYRIMIDINE KINASE THI20-RELATED"/>
    <property type="match status" value="1"/>
</dbReference>
<evidence type="ECO:0000313" key="10">
    <source>
        <dbReference type="Proteomes" id="UP000282211"/>
    </source>
</evidence>
<evidence type="ECO:0000256" key="7">
    <source>
        <dbReference type="SAM" id="MobiDB-lite"/>
    </source>
</evidence>
<feature type="region of interest" description="Disordered" evidence="7">
    <location>
        <begin position="266"/>
        <end position="288"/>
    </location>
</feature>
<dbReference type="InParanoid" id="A0A420WLJ2"/>
<dbReference type="Gene3D" id="3.40.1190.20">
    <property type="match status" value="1"/>
</dbReference>
<dbReference type="CDD" id="cd01169">
    <property type="entry name" value="HMPP_kinase"/>
    <property type="match status" value="1"/>
</dbReference>
<dbReference type="GO" id="GO:0005829">
    <property type="term" value="C:cytosol"/>
    <property type="evidence" value="ECO:0007669"/>
    <property type="project" value="TreeGrafter"/>
</dbReference>
<keyword evidence="3" id="KW-0808">Transferase</keyword>
<dbReference type="NCBIfam" id="TIGR00097">
    <property type="entry name" value="HMP-P_kinase"/>
    <property type="match status" value="1"/>
</dbReference>
<dbReference type="AlphaFoldDB" id="A0A420WLJ2"/>
<dbReference type="GO" id="GO:0005524">
    <property type="term" value="F:ATP binding"/>
    <property type="evidence" value="ECO:0007669"/>
    <property type="project" value="UniProtKB-KW"/>
</dbReference>
<dbReference type="EC" id="2.7.1.49" evidence="2"/>
<evidence type="ECO:0000256" key="5">
    <source>
        <dbReference type="ARBA" id="ARBA00022777"/>
    </source>
</evidence>
<evidence type="ECO:0000256" key="3">
    <source>
        <dbReference type="ARBA" id="ARBA00022679"/>
    </source>
</evidence>
<name>A0A420WLJ2_9PROT</name>
<evidence type="ECO:0000256" key="2">
    <source>
        <dbReference type="ARBA" id="ARBA00012135"/>
    </source>
</evidence>
<comment type="caution">
    <text evidence="9">The sequence shown here is derived from an EMBL/GenBank/DDBJ whole genome shotgun (WGS) entry which is preliminary data.</text>
</comment>
<evidence type="ECO:0000313" key="9">
    <source>
        <dbReference type="EMBL" id="RKQ71782.1"/>
    </source>
</evidence>
<keyword evidence="4" id="KW-0547">Nucleotide-binding</keyword>
<evidence type="ECO:0000256" key="6">
    <source>
        <dbReference type="ARBA" id="ARBA00022840"/>
    </source>
</evidence>
<keyword evidence="6" id="KW-0067">ATP-binding</keyword>
<dbReference type="InterPro" id="IPR013749">
    <property type="entry name" value="PM/HMP-P_kinase-1"/>
</dbReference>
<dbReference type="UniPathway" id="UPA00060">
    <property type="reaction ID" value="UER00138"/>
</dbReference>
<dbReference type="Proteomes" id="UP000282211">
    <property type="component" value="Unassembled WGS sequence"/>
</dbReference>
<evidence type="ECO:0000256" key="4">
    <source>
        <dbReference type="ARBA" id="ARBA00022741"/>
    </source>
</evidence>
<proteinExistence type="predicted"/>
<comment type="pathway">
    <text evidence="1">Cofactor biosynthesis; thiamine diphosphate biosynthesis.</text>
</comment>
<accession>A0A420WLJ2</accession>
<dbReference type="PANTHER" id="PTHR20858">
    <property type="entry name" value="PHOSPHOMETHYLPYRIMIDINE KINASE"/>
    <property type="match status" value="1"/>
</dbReference>
<gene>
    <name evidence="9" type="ORF">DES40_1112</name>
</gene>
<keyword evidence="10" id="KW-1185">Reference proteome</keyword>
<dbReference type="GO" id="GO:0008972">
    <property type="term" value="F:phosphomethylpyrimidine kinase activity"/>
    <property type="evidence" value="ECO:0007669"/>
    <property type="project" value="InterPro"/>
</dbReference>
<evidence type="ECO:0000256" key="1">
    <source>
        <dbReference type="ARBA" id="ARBA00004948"/>
    </source>
</evidence>
<dbReference type="GO" id="GO:0009229">
    <property type="term" value="P:thiamine diphosphate biosynthetic process"/>
    <property type="evidence" value="ECO:0007669"/>
    <property type="project" value="UniProtKB-UniPathway"/>
</dbReference>
<protein>
    <recommendedName>
        <fullName evidence="2">hydroxymethylpyrimidine kinase</fullName>
        <ecNumber evidence="2">2.7.1.49</ecNumber>
    </recommendedName>
</protein>
<dbReference type="InterPro" id="IPR029056">
    <property type="entry name" value="Ribokinase-like"/>
</dbReference>
<sequence length="288" mass="29845">MSDQNDQGRVLIIAGSDSSGGAGIQADIKACAAFGAYSQTAITAITVQNTLGVTQVEYLKPELVRAQIKACLSDIGADVVKIGMLGTKAIIDVVAEEIEPLDAFIILDPVSVATSGDKLLQDDAMEAMRDTLLPLADLVTPNVPEAEWLTGISITDIDDLTKAGDALLSRNVYAALMKGGHLKGKSVVDVLVSEEGTNIMSGPRIHSRHTHGTGCTLASAIAAAISLGATLEEAVMSAREFVFEAIRTAPKLGGGNGPLNHGLAMGEAEAEETPDPSNPFAALKGLKN</sequence>
<dbReference type="GO" id="GO:0008902">
    <property type="term" value="F:hydroxymethylpyrimidine kinase activity"/>
    <property type="evidence" value="ECO:0007669"/>
    <property type="project" value="UniProtKB-EC"/>
</dbReference>
<dbReference type="OrthoDB" id="9810880at2"/>
<dbReference type="SUPFAM" id="SSF53613">
    <property type="entry name" value="Ribokinase-like"/>
    <property type="match status" value="1"/>
</dbReference>
<reference evidence="9 10" key="1">
    <citation type="submission" date="2018-10" db="EMBL/GenBank/DDBJ databases">
        <title>Genomic Encyclopedia of Type Strains, Phase IV (KMG-IV): sequencing the most valuable type-strain genomes for metagenomic binning, comparative biology and taxonomic classification.</title>
        <authorList>
            <person name="Goeker M."/>
        </authorList>
    </citation>
    <scope>NUCLEOTIDE SEQUENCE [LARGE SCALE GENOMIC DNA]</scope>
    <source>
        <strain evidence="9 10">DSM 22008</strain>
    </source>
</reference>
<dbReference type="FunCoup" id="A0A420WLJ2">
    <property type="interactions" value="451"/>
</dbReference>
<organism evidence="9 10">
    <name type="scientific">Litorimonas taeanensis</name>
    <dbReference type="NCBI Taxonomy" id="568099"/>
    <lineage>
        <taxon>Bacteria</taxon>
        <taxon>Pseudomonadati</taxon>
        <taxon>Pseudomonadota</taxon>
        <taxon>Alphaproteobacteria</taxon>
        <taxon>Maricaulales</taxon>
        <taxon>Robiginitomaculaceae</taxon>
    </lineage>
</organism>
<evidence type="ECO:0000259" key="8">
    <source>
        <dbReference type="Pfam" id="PF08543"/>
    </source>
</evidence>
<dbReference type="RefSeq" id="WP_121099521.1">
    <property type="nucleotide sequence ID" value="NZ_RBII01000001.1"/>
</dbReference>
<feature type="domain" description="Pyridoxamine kinase/Phosphomethylpyrimidine kinase" evidence="8">
    <location>
        <begin position="17"/>
        <end position="260"/>
    </location>
</feature>
<dbReference type="GO" id="GO:0009228">
    <property type="term" value="P:thiamine biosynthetic process"/>
    <property type="evidence" value="ECO:0007669"/>
    <property type="project" value="InterPro"/>
</dbReference>
<dbReference type="Pfam" id="PF08543">
    <property type="entry name" value="Phos_pyr_kin"/>
    <property type="match status" value="1"/>
</dbReference>
<dbReference type="InterPro" id="IPR004399">
    <property type="entry name" value="HMP/HMP-P_kinase_dom"/>
</dbReference>
<keyword evidence="5 9" id="KW-0418">Kinase</keyword>
<dbReference type="EMBL" id="RBII01000001">
    <property type="protein sequence ID" value="RKQ71782.1"/>
    <property type="molecule type" value="Genomic_DNA"/>
</dbReference>